<dbReference type="OrthoDB" id="202203at2759"/>
<dbReference type="GO" id="GO:0004174">
    <property type="term" value="F:electron-transferring-flavoprotein dehydrogenase activity"/>
    <property type="evidence" value="ECO:0007669"/>
    <property type="project" value="TreeGrafter"/>
</dbReference>
<dbReference type="AlphaFoldDB" id="A0A9W8CPI7"/>
<evidence type="ECO:0000313" key="3">
    <source>
        <dbReference type="Proteomes" id="UP001149813"/>
    </source>
</evidence>
<dbReference type="PANTHER" id="PTHR43735">
    <property type="entry name" value="APOPTOSIS-INDUCING FACTOR 1"/>
    <property type="match status" value="1"/>
</dbReference>
<dbReference type="Pfam" id="PF07992">
    <property type="entry name" value="Pyr_redox_2"/>
    <property type="match status" value="1"/>
</dbReference>
<comment type="caution">
    <text evidence="2">The sequence shown here is derived from an EMBL/GenBank/DDBJ whole genome shotgun (WGS) entry which is preliminary data.</text>
</comment>
<reference evidence="2" key="1">
    <citation type="submission" date="2022-07" db="EMBL/GenBank/DDBJ databases">
        <title>Phylogenomic reconstructions and comparative analyses of Kickxellomycotina fungi.</title>
        <authorList>
            <person name="Reynolds N.K."/>
            <person name="Stajich J.E."/>
            <person name="Barry K."/>
            <person name="Grigoriev I.V."/>
            <person name="Crous P."/>
            <person name="Smith M.E."/>
        </authorList>
    </citation>
    <scope>NUCLEOTIDE SEQUENCE</scope>
    <source>
        <strain evidence="2">NBRC 32514</strain>
    </source>
</reference>
<proteinExistence type="predicted"/>
<protein>
    <recommendedName>
        <fullName evidence="1">FAD/NAD(P)-binding domain-containing protein</fullName>
    </recommendedName>
</protein>
<dbReference type="PRINTS" id="PR00368">
    <property type="entry name" value="FADPNR"/>
</dbReference>
<evidence type="ECO:0000313" key="2">
    <source>
        <dbReference type="EMBL" id="KAJ1719561.1"/>
    </source>
</evidence>
<name>A0A9W8CPI7_9FUNG</name>
<dbReference type="PANTHER" id="PTHR43735:SF24">
    <property type="entry name" value="NUCLEOTIDE-DISULPHIDE OXIDOREDUCTASE AMID-LIKE, PUTATIVE (AFU_ORTHOLOGUE AFUA_1G17180)-RELATED"/>
    <property type="match status" value="1"/>
</dbReference>
<dbReference type="Gene3D" id="3.50.50.60">
    <property type="entry name" value="FAD/NAD(P)-binding domain"/>
    <property type="match status" value="3"/>
</dbReference>
<organism evidence="2 3">
    <name type="scientific">Coemansia erecta</name>
    <dbReference type="NCBI Taxonomy" id="147472"/>
    <lineage>
        <taxon>Eukaryota</taxon>
        <taxon>Fungi</taxon>
        <taxon>Fungi incertae sedis</taxon>
        <taxon>Zoopagomycota</taxon>
        <taxon>Kickxellomycotina</taxon>
        <taxon>Kickxellomycetes</taxon>
        <taxon>Kickxellales</taxon>
        <taxon>Kickxellaceae</taxon>
        <taxon>Coemansia</taxon>
    </lineage>
</organism>
<dbReference type="SUPFAM" id="SSF51905">
    <property type="entry name" value="FAD/NAD(P)-binding domain"/>
    <property type="match status" value="1"/>
</dbReference>
<gene>
    <name evidence="2" type="ORF">LPJ53_005702</name>
</gene>
<keyword evidence="3" id="KW-1185">Reference proteome</keyword>
<evidence type="ECO:0000259" key="1">
    <source>
        <dbReference type="Pfam" id="PF07992"/>
    </source>
</evidence>
<accession>A0A9W8CPI7</accession>
<dbReference type="InterPro" id="IPR036188">
    <property type="entry name" value="FAD/NAD-bd_sf"/>
</dbReference>
<feature type="domain" description="FAD/NAD(P)-binding" evidence="1">
    <location>
        <begin position="6"/>
        <end position="328"/>
    </location>
</feature>
<sequence length="410" mass="44530">MAPIRIVVAGCNYAGINALKTLYSTLLAKQATAATAATAQLPDVHITAIDRRDGFVHYIGITRGITEPEFGEQLWVPFKQVGWMQHPKITFRQGTVAKITSTHVVIEGSEQPIEFDYLVVALGVGRYAPIGVGVPTKPEFIEQLSSANKRIQAAGSVAVVGGGAVGIEMAADIKCDFPEKQVTLIHSRELPLPGPFKDQFRESVVEILKDKIGVSVVLGERVVSQAPVSDDMRPTHACDPEFADSSAINAQMTLSSGRSVSADYVIRCLGTCAKFQNLICIPNCNIFDASGIRVRDTMQIDSSDYPNIYACGDICSRDQVKLAGVAMYGGYIAARNIARSVIYGDKAVLEKGELYPSKIMLLMGKDHFALQIGDEIWDTERARPYATPDMGLDNCIKALSLDCTPEFEHL</sequence>
<dbReference type="GO" id="GO:0050660">
    <property type="term" value="F:flavin adenine dinucleotide binding"/>
    <property type="evidence" value="ECO:0007669"/>
    <property type="project" value="TreeGrafter"/>
</dbReference>
<dbReference type="EMBL" id="JANBOJ010000378">
    <property type="protein sequence ID" value="KAJ1719561.1"/>
    <property type="molecule type" value="Genomic_DNA"/>
</dbReference>
<dbReference type="Proteomes" id="UP001149813">
    <property type="component" value="Unassembled WGS sequence"/>
</dbReference>
<dbReference type="InterPro" id="IPR023753">
    <property type="entry name" value="FAD/NAD-binding_dom"/>
</dbReference>
<dbReference type="GO" id="GO:0005737">
    <property type="term" value="C:cytoplasm"/>
    <property type="evidence" value="ECO:0007669"/>
    <property type="project" value="TreeGrafter"/>
</dbReference>